<protein>
    <submittedName>
        <fullName evidence="2">PTS sugar transporter subunit IIA</fullName>
    </submittedName>
</protein>
<name>A0AA42CJY0_9HYPH</name>
<dbReference type="InterPro" id="IPR016152">
    <property type="entry name" value="PTrfase/Anion_transptr"/>
</dbReference>
<accession>A0AA42CJY0</accession>
<keyword evidence="3" id="KW-1185">Reference proteome</keyword>
<evidence type="ECO:0000259" key="1">
    <source>
        <dbReference type="PROSITE" id="PS51094"/>
    </source>
</evidence>
<dbReference type="AlphaFoldDB" id="A0AA42CJY0"/>
<dbReference type="Proteomes" id="UP001165667">
    <property type="component" value="Unassembled WGS sequence"/>
</dbReference>
<dbReference type="EMBL" id="JAMOIM010000012">
    <property type="protein sequence ID" value="MCW6509979.1"/>
    <property type="molecule type" value="Genomic_DNA"/>
</dbReference>
<sequence>MTGLQDMLDPQAICLQVEVADAAAAIGLLAERLHALGRVKGSYRDAVTERERTMPTGLPLGAVNVAVPHTDPVHVINPSLALATLRSPVLFGSMDDPDEMIPVQVVMAMALTDKNAQIDMLQRIASFIQNPAALAALVAAETLLQAQAALSQMAQD</sequence>
<dbReference type="CDD" id="cd00211">
    <property type="entry name" value="PTS_IIA_fru"/>
    <property type="match status" value="1"/>
</dbReference>
<evidence type="ECO:0000313" key="2">
    <source>
        <dbReference type="EMBL" id="MCW6509979.1"/>
    </source>
</evidence>
<proteinExistence type="predicted"/>
<dbReference type="PANTHER" id="PTHR47738:SF3">
    <property type="entry name" value="PHOSPHOTRANSFERASE SYSTEM MANNITOL_FRUCTOSE-SPECIFIC IIA DOMAIN CONTAINING PROTEIN"/>
    <property type="match status" value="1"/>
</dbReference>
<keyword evidence="2" id="KW-0762">Sugar transport</keyword>
<gene>
    <name evidence="2" type="ORF">M8523_18320</name>
</gene>
<comment type="caution">
    <text evidence="2">The sequence shown here is derived from an EMBL/GenBank/DDBJ whole genome shotgun (WGS) entry which is preliminary data.</text>
</comment>
<organism evidence="2 3">
    <name type="scientific">Lichenifustis flavocetrariae</name>
    <dbReference type="NCBI Taxonomy" id="2949735"/>
    <lineage>
        <taxon>Bacteria</taxon>
        <taxon>Pseudomonadati</taxon>
        <taxon>Pseudomonadota</taxon>
        <taxon>Alphaproteobacteria</taxon>
        <taxon>Hyphomicrobiales</taxon>
        <taxon>Lichenihabitantaceae</taxon>
        <taxon>Lichenifustis</taxon>
    </lineage>
</organism>
<evidence type="ECO:0000313" key="3">
    <source>
        <dbReference type="Proteomes" id="UP001165667"/>
    </source>
</evidence>
<dbReference type="PROSITE" id="PS51094">
    <property type="entry name" value="PTS_EIIA_TYPE_2"/>
    <property type="match status" value="1"/>
</dbReference>
<dbReference type="SUPFAM" id="SSF55804">
    <property type="entry name" value="Phoshotransferase/anion transport protein"/>
    <property type="match status" value="1"/>
</dbReference>
<dbReference type="InterPro" id="IPR051541">
    <property type="entry name" value="PTS_SugarTrans_NitroReg"/>
</dbReference>
<dbReference type="InterPro" id="IPR002178">
    <property type="entry name" value="PTS_EIIA_type-2_dom"/>
</dbReference>
<dbReference type="RefSeq" id="WP_282586347.1">
    <property type="nucleotide sequence ID" value="NZ_JAMOIM010000012.1"/>
</dbReference>
<dbReference type="Pfam" id="PF00359">
    <property type="entry name" value="PTS_EIIA_2"/>
    <property type="match status" value="1"/>
</dbReference>
<keyword evidence="2" id="KW-0813">Transport</keyword>
<feature type="domain" description="PTS EIIA type-2" evidence="1">
    <location>
        <begin position="6"/>
        <end position="153"/>
    </location>
</feature>
<reference evidence="2" key="1">
    <citation type="submission" date="2022-05" db="EMBL/GenBank/DDBJ databases">
        <authorList>
            <person name="Pankratov T."/>
        </authorList>
    </citation>
    <scope>NUCLEOTIDE SEQUENCE</scope>
    <source>
        <strain evidence="2">BP6-180914</strain>
    </source>
</reference>
<dbReference type="Gene3D" id="3.40.930.10">
    <property type="entry name" value="Mannitol-specific EII, Chain A"/>
    <property type="match status" value="1"/>
</dbReference>
<dbReference type="PANTHER" id="PTHR47738">
    <property type="entry name" value="PTS SYSTEM FRUCTOSE-LIKE EIIA COMPONENT-RELATED"/>
    <property type="match status" value="1"/>
</dbReference>